<sequence length="156" mass="16903">EGEQARSNPQSLHHHLDLVWLIPPFLRLPYLDQDPSQDLLLLIPYLLDPDLLLAFLPECISGIPLLLLLVPLLEYTPGLLLIPGCLLSRFPEYNSELLVHLLLVLLPECILVPPPIHLGSSPSRSISGSSSSELLLMIIGSGIAGAVLDGPAFLVG</sequence>
<reference evidence="2 3" key="1">
    <citation type="journal article" date="2023" name="Plants (Basel)">
        <title>Bridging the Gap: Combining Genomics and Transcriptomics Approaches to Understand Stylosanthes scabra, an Orphan Legume from the Brazilian Caatinga.</title>
        <authorList>
            <person name="Ferreira-Neto J.R.C."/>
            <person name="da Silva M.D."/>
            <person name="Binneck E."/>
            <person name="de Melo N.F."/>
            <person name="da Silva R.H."/>
            <person name="de Melo A.L.T.M."/>
            <person name="Pandolfi V."/>
            <person name="Bustamante F.O."/>
            <person name="Brasileiro-Vidal A.C."/>
            <person name="Benko-Iseppon A.M."/>
        </authorList>
    </citation>
    <scope>NUCLEOTIDE SEQUENCE [LARGE SCALE GENOMIC DNA]</scope>
    <source>
        <tissue evidence="2">Leaves</tissue>
    </source>
</reference>
<feature type="transmembrane region" description="Helical" evidence="1">
    <location>
        <begin position="93"/>
        <end position="113"/>
    </location>
</feature>
<gene>
    <name evidence="2" type="ORF">PIB30_090838</name>
</gene>
<dbReference type="Proteomes" id="UP001341840">
    <property type="component" value="Unassembled WGS sequence"/>
</dbReference>
<keyword evidence="1" id="KW-1133">Transmembrane helix</keyword>
<feature type="transmembrane region" description="Helical" evidence="1">
    <location>
        <begin position="51"/>
        <end position="73"/>
    </location>
</feature>
<accession>A0ABU6UT61</accession>
<name>A0ABU6UT61_9FABA</name>
<dbReference type="EMBL" id="JASCZI010122607">
    <property type="protein sequence ID" value="MED6164512.1"/>
    <property type="molecule type" value="Genomic_DNA"/>
</dbReference>
<comment type="caution">
    <text evidence="2">The sequence shown here is derived from an EMBL/GenBank/DDBJ whole genome shotgun (WGS) entry which is preliminary data.</text>
</comment>
<keyword evidence="1" id="KW-0812">Transmembrane</keyword>
<feature type="non-terminal residue" evidence="2">
    <location>
        <position position="1"/>
    </location>
</feature>
<evidence type="ECO:0000256" key="1">
    <source>
        <dbReference type="SAM" id="Phobius"/>
    </source>
</evidence>
<organism evidence="2 3">
    <name type="scientific">Stylosanthes scabra</name>
    <dbReference type="NCBI Taxonomy" id="79078"/>
    <lineage>
        <taxon>Eukaryota</taxon>
        <taxon>Viridiplantae</taxon>
        <taxon>Streptophyta</taxon>
        <taxon>Embryophyta</taxon>
        <taxon>Tracheophyta</taxon>
        <taxon>Spermatophyta</taxon>
        <taxon>Magnoliopsida</taxon>
        <taxon>eudicotyledons</taxon>
        <taxon>Gunneridae</taxon>
        <taxon>Pentapetalae</taxon>
        <taxon>rosids</taxon>
        <taxon>fabids</taxon>
        <taxon>Fabales</taxon>
        <taxon>Fabaceae</taxon>
        <taxon>Papilionoideae</taxon>
        <taxon>50 kb inversion clade</taxon>
        <taxon>dalbergioids sensu lato</taxon>
        <taxon>Dalbergieae</taxon>
        <taxon>Pterocarpus clade</taxon>
        <taxon>Stylosanthes</taxon>
    </lineage>
</organism>
<evidence type="ECO:0000313" key="3">
    <source>
        <dbReference type="Proteomes" id="UP001341840"/>
    </source>
</evidence>
<protein>
    <submittedName>
        <fullName evidence="2">Uncharacterized protein</fullName>
    </submittedName>
</protein>
<evidence type="ECO:0000313" key="2">
    <source>
        <dbReference type="EMBL" id="MED6164512.1"/>
    </source>
</evidence>
<feature type="transmembrane region" description="Helical" evidence="1">
    <location>
        <begin position="134"/>
        <end position="154"/>
    </location>
</feature>
<keyword evidence="3" id="KW-1185">Reference proteome</keyword>
<keyword evidence="1" id="KW-0472">Membrane</keyword>
<proteinExistence type="predicted"/>